<dbReference type="PANTHER" id="PTHR43687:SF6">
    <property type="entry name" value="L-ASPARTATE SEMIALDEHYDE SULFURTRANSFERASE IRON-SULFUR SUBUNIT"/>
    <property type="match status" value="1"/>
</dbReference>
<name>A0A8J6AQ26_9EUKA</name>
<dbReference type="PROSITE" id="PS00198">
    <property type="entry name" value="4FE4S_FER_1"/>
    <property type="match status" value="1"/>
</dbReference>
<feature type="region of interest" description="Disordered" evidence="8">
    <location>
        <begin position="1"/>
        <end position="22"/>
    </location>
</feature>
<reference evidence="10" key="1">
    <citation type="submission" date="2021-05" db="EMBL/GenBank/DDBJ databases">
        <title>A free-living protist that lacks canonical eukaryotic 1 DNA replication and segregation systems.</title>
        <authorList>
            <person name="Salas-Leiva D.E."/>
            <person name="Tromer E.C."/>
            <person name="Curtis B.A."/>
            <person name="Jerlstrom-Hultqvist J."/>
            <person name="Kolisko M."/>
            <person name="Yi Z."/>
            <person name="Salas-Leiva J.S."/>
            <person name="Gallot-Lavallee L."/>
            <person name="Kops G.J.P.L."/>
            <person name="Archibald J.M."/>
            <person name="Simpson A.G.B."/>
            <person name="Roger A.J."/>
        </authorList>
    </citation>
    <scope>NUCLEOTIDE SEQUENCE</scope>
    <source>
        <strain evidence="10">BICM</strain>
    </source>
</reference>
<organism evidence="10 11">
    <name type="scientific">Carpediemonas membranifera</name>
    <dbReference type="NCBI Taxonomy" id="201153"/>
    <lineage>
        <taxon>Eukaryota</taxon>
        <taxon>Metamonada</taxon>
        <taxon>Carpediemonas-like organisms</taxon>
        <taxon>Carpediemonas</taxon>
    </lineage>
</organism>
<dbReference type="Pfam" id="PF12838">
    <property type="entry name" value="Fer4_7"/>
    <property type="match status" value="1"/>
</dbReference>
<dbReference type="SUPFAM" id="SSF54862">
    <property type="entry name" value="4Fe-4S ferredoxins"/>
    <property type="match status" value="1"/>
</dbReference>
<dbReference type="InterPro" id="IPR050572">
    <property type="entry name" value="Fe-S_Ferredoxin"/>
</dbReference>
<dbReference type="InterPro" id="IPR017900">
    <property type="entry name" value="4Fe4S_Fe_S_CS"/>
</dbReference>
<evidence type="ECO:0000256" key="2">
    <source>
        <dbReference type="ARBA" id="ARBA00022485"/>
    </source>
</evidence>
<dbReference type="GO" id="GO:0046872">
    <property type="term" value="F:metal ion binding"/>
    <property type="evidence" value="ECO:0007669"/>
    <property type="project" value="UniProtKB-KW"/>
</dbReference>
<keyword evidence="1" id="KW-0813">Transport</keyword>
<dbReference type="Gene3D" id="3.30.70.20">
    <property type="match status" value="1"/>
</dbReference>
<evidence type="ECO:0000313" key="10">
    <source>
        <dbReference type="EMBL" id="KAG9390418.1"/>
    </source>
</evidence>
<feature type="region of interest" description="Disordered" evidence="8">
    <location>
        <begin position="42"/>
        <end position="72"/>
    </location>
</feature>
<dbReference type="GO" id="GO:0051539">
    <property type="term" value="F:4 iron, 4 sulfur cluster binding"/>
    <property type="evidence" value="ECO:0007669"/>
    <property type="project" value="UniProtKB-KW"/>
</dbReference>
<gene>
    <name evidence="10" type="ORF">J8273_7768</name>
</gene>
<dbReference type="EMBL" id="JAHDYR010000064">
    <property type="protein sequence ID" value="KAG9390418.1"/>
    <property type="molecule type" value="Genomic_DNA"/>
</dbReference>
<keyword evidence="6" id="KW-0408">Iron</keyword>
<feature type="domain" description="4Fe-4S ferredoxin-type" evidence="9">
    <location>
        <begin position="117"/>
        <end position="147"/>
    </location>
</feature>
<dbReference type="InterPro" id="IPR017896">
    <property type="entry name" value="4Fe4S_Fe-S-bd"/>
</dbReference>
<evidence type="ECO:0000256" key="6">
    <source>
        <dbReference type="ARBA" id="ARBA00023004"/>
    </source>
</evidence>
<evidence type="ECO:0000259" key="9">
    <source>
        <dbReference type="PROSITE" id="PS51379"/>
    </source>
</evidence>
<keyword evidence="3" id="KW-0479">Metal-binding</keyword>
<keyword evidence="4" id="KW-0677">Repeat</keyword>
<accession>A0A8J6AQ26</accession>
<evidence type="ECO:0000256" key="1">
    <source>
        <dbReference type="ARBA" id="ARBA00022448"/>
    </source>
</evidence>
<keyword evidence="5" id="KW-0249">Electron transport</keyword>
<protein>
    <submittedName>
        <fullName evidence="10">4Fe-4S dicluster domain</fullName>
    </submittedName>
</protein>
<evidence type="ECO:0000256" key="4">
    <source>
        <dbReference type="ARBA" id="ARBA00022737"/>
    </source>
</evidence>
<dbReference type="PANTHER" id="PTHR43687">
    <property type="entry name" value="ADENYLYLSULFATE REDUCTASE, BETA SUBUNIT"/>
    <property type="match status" value="1"/>
</dbReference>
<evidence type="ECO:0000256" key="8">
    <source>
        <dbReference type="SAM" id="MobiDB-lite"/>
    </source>
</evidence>
<evidence type="ECO:0000313" key="11">
    <source>
        <dbReference type="Proteomes" id="UP000717585"/>
    </source>
</evidence>
<dbReference type="PROSITE" id="PS51379">
    <property type="entry name" value="4FE4S_FER_2"/>
    <property type="match status" value="2"/>
</dbReference>
<sequence length="151" mass="17342">MEPIEEDRDEIIEEEERDQVEISTEGVAKTMLQRHVLFDPSVKNVGRRQPMRPKNPLIPKRSANDVEISATNGGKKPKVVKINWSDQRCVHCGRCVRSCPEKALSWAEKDPEHPTGHRILVQSDEKCTADMSCTRVCPARAIEYEVLEWYE</sequence>
<evidence type="ECO:0000256" key="3">
    <source>
        <dbReference type="ARBA" id="ARBA00022723"/>
    </source>
</evidence>
<keyword evidence="2" id="KW-0004">4Fe-4S</keyword>
<dbReference type="AlphaFoldDB" id="A0A8J6AQ26"/>
<feature type="domain" description="4Fe-4S ferredoxin-type" evidence="9">
    <location>
        <begin position="78"/>
        <end position="109"/>
    </location>
</feature>
<keyword evidence="7" id="KW-0411">Iron-sulfur</keyword>
<keyword evidence="11" id="KW-1185">Reference proteome</keyword>
<dbReference type="Proteomes" id="UP000717585">
    <property type="component" value="Unassembled WGS sequence"/>
</dbReference>
<evidence type="ECO:0000256" key="7">
    <source>
        <dbReference type="ARBA" id="ARBA00023014"/>
    </source>
</evidence>
<comment type="caution">
    <text evidence="10">The sequence shown here is derived from an EMBL/GenBank/DDBJ whole genome shotgun (WGS) entry which is preliminary data.</text>
</comment>
<evidence type="ECO:0000256" key="5">
    <source>
        <dbReference type="ARBA" id="ARBA00022982"/>
    </source>
</evidence>
<proteinExistence type="predicted"/>
<feature type="compositionally biased region" description="Acidic residues" evidence="8">
    <location>
        <begin position="1"/>
        <end position="18"/>
    </location>
</feature>